<evidence type="ECO:0000256" key="1">
    <source>
        <dbReference type="ARBA" id="ARBA00022722"/>
    </source>
</evidence>
<dbReference type="InterPro" id="IPR000026">
    <property type="entry name" value="N1-like"/>
</dbReference>
<dbReference type="InterPro" id="IPR016191">
    <property type="entry name" value="Ribonuclease/ribotoxin"/>
</dbReference>
<organism evidence="5 6">
    <name type="scientific">Fodinibacter luteus</name>
    <dbReference type="NCBI Taxonomy" id="552064"/>
    <lineage>
        <taxon>Bacteria</taxon>
        <taxon>Bacillati</taxon>
        <taxon>Actinomycetota</taxon>
        <taxon>Actinomycetes</taxon>
        <taxon>Micrococcales</taxon>
        <taxon>Intrasporangiaceae</taxon>
        <taxon>Fodinibacter (ex Wang et al. 2009)</taxon>
    </lineage>
</organism>
<feature type="compositionally biased region" description="Low complexity" evidence="3">
    <location>
        <begin position="52"/>
        <end position="61"/>
    </location>
</feature>
<evidence type="ECO:0000256" key="2">
    <source>
        <dbReference type="ARBA" id="ARBA00022801"/>
    </source>
</evidence>
<dbReference type="Proteomes" id="UP001500945">
    <property type="component" value="Unassembled WGS sequence"/>
</dbReference>
<keyword evidence="2" id="KW-0378">Hydrolase</keyword>
<keyword evidence="4" id="KW-0472">Membrane</keyword>
<keyword evidence="4" id="KW-0812">Transmembrane</keyword>
<evidence type="ECO:0000313" key="5">
    <source>
        <dbReference type="EMBL" id="GAA4401407.1"/>
    </source>
</evidence>
<evidence type="ECO:0000313" key="6">
    <source>
        <dbReference type="Proteomes" id="UP001500945"/>
    </source>
</evidence>
<dbReference type="EMBL" id="BAABGM010000007">
    <property type="protein sequence ID" value="GAA4401407.1"/>
    <property type="molecule type" value="Genomic_DNA"/>
</dbReference>
<gene>
    <name evidence="5" type="ORF">GCM10023168_11000</name>
</gene>
<protein>
    <submittedName>
        <fullName evidence="5">Ribonuclease domain-containing protein</fullName>
    </submittedName>
</protein>
<feature type="region of interest" description="Disordered" evidence="3">
    <location>
        <begin position="42"/>
        <end position="76"/>
    </location>
</feature>
<evidence type="ECO:0000256" key="3">
    <source>
        <dbReference type="SAM" id="MobiDB-lite"/>
    </source>
</evidence>
<comment type="caution">
    <text evidence="5">The sequence shown here is derived from an EMBL/GenBank/DDBJ whole genome shotgun (WGS) entry which is preliminary data.</text>
</comment>
<dbReference type="Gene3D" id="3.10.450.30">
    <property type="entry name" value="Microbial ribonucleases"/>
    <property type="match status" value="1"/>
</dbReference>
<name>A0ABP8K6K7_9MICO</name>
<reference evidence="6" key="1">
    <citation type="journal article" date="2019" name="Int. J. Syst. Evol. Microbiol.">
        <title>The Global Catalogue of Microorganisms (GCM) 10K type strain sequencing project: providing services to taxonomists for standard genome sequencing and annotation.</title>
        <authorList>
            <consortium name="The Broad Institute Genomics Platform"/>
            <consortium name="The Broad Institute Genome Sequencing Center for Infectious Disease"/>
            <person name="Wu L."/>
            <person name="Ma J."/>
        </authorList>
    </citation>
    <scope>NUCLEOTIDE SEQUENCE [LARGE SCALE GENOMIC DNA]</scope>
    <source>
        <strain evidence="6">JCM 17809</strain>
    </source>
</reference>
<feature type="region of interest" description="Disordered" evidence="3">
    <location>
        <begin position="95"/>
        <end position="114"/>
    </location>
</feature>
<dbReference type="RefSeq" id="WP_345203238.1">
    <property type="nucleotide sequence ID" value="NZ_BAABGM010000007.1"/>
</dbReference>
<dbReference type="Pfam" id="PF00545">
    <property type="entry name" value="Ribonuclease"/>
    <property type="match status" value="1"/>
</dbReference>
<keyword evidence="4" id="KW-1133">Transmembrane helix</keyword>
<sequence>MPSRSQRIAAGPATGGSPVRGWAVVVLVVATLVLMWTLARPEAERSTPAPPLATTAAVQPTVSPGPDRTPGSDLPRVAESALPAEARSTLVLIRQGGPFPHDEDDEVFGNREGLLPPQPRGYYREFTVETPGEDDRGPRRLVEGRGGDLYWTVDHYASFRQVEVGR</sequence>
<evidence type="ECO:0000256" key="4">
    <source>
        <dbReference type="SAM" id="Phobius"/>
    </source>
</evidence>
<keyword evidence="6" id="KW-1185">Reference proteome</keyword>
<accession>A0ABP8K6K7</accession>
<feature type="transmembrane region" description="Helical" evidence="4">
    <location>
        <begin position="20"/>
        <end position="39"/>
    </location>
</feature>
<keyword evidence="1" id="KW-0540">Nuclease</keyword>
<proteinExistence type="predicted"/>
<dbReference type="SUPFAM" id="SSF53933">
    <property type="entry name" value="Microbial ribonucleases"/>
    <property type="match status" value="1"/>
</dbReference>